<gene>
    <name evidence="1" type="ORF">HanXRQr2_Chr01g0042241</name>
</gene>
<dbReference type="Proteomes" id="UP000215914">
    <property type="component" value="Unassembled WGS sequence"/>
</dbReference>
<reference evidence="1" key="2">
    <citation type="submission" date="2020-06" db="EMBL/GenBank/DDBJ databases">
        <title>Helianthus annuus Genome sequencing and assembly Release 2.</title>
        <authorList>
            <person name="Gouzy J."/>
            <person name="Langlade N."/>
            <person name="Munos S."/>
        </authorList>
    </citation>
    <scope>NUCLEOTIDE SEQUENCE</scope>
    <source>
        <tissue evidence="1">Leaves</tissue>
    </source>
</reference>
<reference evidence="1" key="1">
    <citation type="journal article" date="2017" name="Nature">
        <title>The sunflower genome provides insights into oil metabolism, flowering and Asterid evolution.</title>
        <authorList>
            <person name="Badouin H."/>
            <person name="Gouzy J."/>
            <person name="Grassa C.J."/>
            <person name="Murat F."/>
            <person name="Staton S.E."/>
            <person name="Cottret L."/>
            <person name="Lelandais-Briere C."/>
            <person name="Owens G.L."/>
            <person name="Carrere S."/>
            <person name="Mayjonade B."/>
            <person name="Legrand L."/>
            <person name="Gill N."/>
            <person name="Kane N.C."/>
            <person name="Bowers J.E."/>
            <person name="Hubner S."/>
            <person name="Bellec A."/>
            <person name="Berard A."/>
            <person name="Berges H."/>
            <person name="Blanchet N."/>
            <person name="Boniface M.C."/>
            <person name="Brunel D."/>
            <person name="Catrice O."/>
            <person name="Chaidir N."/>
            <person name="Claudel C."/>
            <person name="Donnadieu C."/>
            <person name="Faraut T."/>
            <person name="Fievet G."/>
            <person name="Helmstetter N."/>
            <person name="King M."/>
            <person name="Knapp S.J."/>
            <person name="Lai Z."/>
            <person name="Le Paslier M.C."/>
            <person name="Lippi Y."/>
            <person name="Lorenzon L."/>
            <person name="Mandel J.R."/>
            <person name="Marage G."/>
            <person name="Marchand G."/>
            <person name="Marquand E."/>
            <person name="Bret-Mestries E."/>
            <person name="Morien E."/>
            <person name="Nambeesan S."/>
            <person name="Nguyen T."/>
            <person name="Pegot-Espagnet P."/>
            <person name="Pouilly N."/>
            <person name="Raftis F."/>
            <person name="Sallet E."/>
            <person name="Schiex T."/>
            <person name="Thomas J."/>
            <person name="Vandecasteele C."/>
            <person name="Vares D."/>
            <person name="Vear F."/>
            <person name="Vautrin S."/>
            <person name="Crespi M."/>
            <person name="Mangin B."/>
            <person name="Burke J.M."/>
            <person name="Salse J."/>
            <person name="Munos S."/>
            <person name="Vincourt P."/>
            <person name="Rieseberg L.H."/>
            <person name="Langlade N.B."/>
        </authorList>
    </citation>
    <scope>NUCLEOTIDE SEQUENCE</scope>
    <source>
        <tissue evidence="1">Leaves</tissue>
    </source>
</reference>
<dbReference type="Gramene" id="mRNA:HanXRQr2_Chr01g0042241">
    <property type="protein sequence ID" value="CDS:HanXRQr2_Chr01g0042241.1"/>
    <property type="gene ID" value="HanXRQr2_Chr01g0042241"/>
</dbReference>
<dbReference type="EMBL" id="MNCJ02000316">
    <property type="protein sequence ID" value="KAF5823802.1"/>
    <property type="molecule type" value="Genomic_DNA"/>
</dbReference>
<sequence length="52" mass="6005">MELQIITFISVVRGLGLFDRVGFHFDLGIMLLQCYWRLVFVMAGELNTLRDG</sequence>
<dbReference type="AlphaFoldDB" id="A0A9K3JYV8"/>
<keyword evidence="2" id="KW-1185">Reference proteome</keyword>
<name>A0A9K3JYV8_HELAN</name>
<evidence type="ECO:0000313" key="1">
    <source>
        <dbReference type="EMBL" id="KAF5823802.1"/>
    </source>
</evidence>
<comment type="caution">
    <text evidence="1">The sequence shown here is derived from an EMBL/GenBank/DDBJ whole genome shotgun (WGS) entry which is preliminary data.</text>
</comment>
<evidence type="ECO:0000313" key="2">
    <source>
        <dbReference type="Proteomes" id="UP000215914"/>
    </source>
</evidence>
<organism evidence="1 2">
    <name type="scientific">Helianthus annuus</name>
    <name type="common">Common sunflower</name>
    <dbReference type="NCBI Taxonomy" id="4232"/>
    <lineage>
        <taxon>Eukaryota</taxon>
        <taxon>Viridiplantae</taxon>
        <taxon>Streptophyta</taxon>
        <taxon>Embryophyta</taxon>
        <taxon>Tracheophyta</taxon>
        <taxon>Spermatophyta</taxon>
        <taxon>Magnoliopsida</taxon>
        <taxon>eudicotyledons</taxon>
        <taxon>Gunneridae</taxon>
        <taxon>Pentapetalae</taxon>
        <taxon>asterids</taxon>
        <taxon>campanulids</taxon>
        <taxon>Asterales</taxon>
        <taxon>Asteraceae</taxon>
        <taxon>Asteroideae</taxon>
        <taxon>Heliantheae alliance</taxon>
        <taxon>Heliantheae</taxon>
        <taxon>Helianthus</taxon>
    </lineage>
</organism>
<accession>A0A9K3JYV8</accession>
<proteinExistence type="predicted"/>
<protein>
    <submittedName>
        <fullName evidence="1">Uncharacterized protein</fullName>
    </submittedName>
</protein>